<accession>A0A317U6L3</accession>
<dbReference type="Proteomes" id="UP000287374">
    <property type="component" value="Unassembled WGS sequence"/>
</dbReference>
<protein>
    <submittedName>
        <fullName evidence="11">Glycosyltransferase family 39 protein</fullName>
    </submittedName>
</protein>
<dbReference type="OrthoDB" id="108054at2"/>
<dbReference type="GO" id="GO:0005886">
    <property type="term" value="C:plasma membrane"/>
    <property type="evidence" value="ECO:0007669"/>
    <property type="project" value="UniProtKB-SubCell"/>
</dbReference>
<evidence type="ECO:0000256" key="7">
    <source>
        <dbReference type="ARBA" id="ARBA00023136"/>
    </source>
</evidence>
<dbReference type="PANTHER" id="PTHR33908">
    <property type="entry name" value="MANNOSYLTRANSFERASE YKCB-RELATED"/>
    <property type="match status" value="1"/>
</dbReference>
<dbReference type="GO" id="GO:0016763">
    <property type="term" value="F:pentosyltransferase activity"/>
    <property type="evidence" value="ECO:0007669"/>
    <property type="project" value="TreeGrafter"/>
</dbReference>
<evidence type="ECO:0000259" key="9">
    <source>
        <dbReference type="Pfam" id="PF13231"/>
    </source>
</evidence>
<evidence type="ECO:0000256" key="1">
    <source>
        <dbReference type="ARBA" id="ARBA00004651"/>
    </source>
</evidence>
<keyword evidence="7 8" id="KW-0472">Membrane</keyword>
<proteinExistence type="predicted"/>
<dbReference type="PANTHER" id="PTHR33908:SF11">
    <property type="entry name" value="MEMBRANE PROTEIN"/>
    <property type="match status" value="1"/>
</dbReference>
<dbReference type="AlphaFoldDB" id="A0A317U6L3"/>
<dbReference type="RefSeq" id="WP_110141094.1">
    <property type="nucleotide sequence ID" value="NZ_QHJG01000001.1"/>
</dbReference>
<evidence type="ECO:0000313" key="10">
    <source>
        <dbReference type="EMBL" id="PWY57644.1"/>
    </source>
</evidence>
<dbReference type="GO" id="GO:0009103">
    <property type="term" value="P:lipopolysaccharide biosynthetic process"/>
    <property type="evidence" value="ECO:0007669"/>
    <property type="project" value="UniProtKB-ARBA"/>
</dbReference>
<name>A0A317U6L3_9GAMM</name>
<evidence type="ECO:0000313" key="13">
    <source>
        <dbReference type="Proteomes" id="UP000287374"/>
    </source>
</evidence>
<evidence type="ECO:0000256" key="3">
    <source>
        <dbReference type="ARBA" id="ARBA00022676"/>
    </source>
</evidence>
<dbReference type="EMBL" id="RZGX01000002">
    <property type="protein sequence ID" value="RUR25888.1"/>
    <property type="molecule type" value="Genomic_DNA"/>
</dbReference>
<comment type="caution">
    <text evidence="10">The sequence shown here is derived from an EMBL/GenBank/DDBJ whole genome shotgun (WGS) entry which is preliminary data.</text>
</comment>
<reference evidence="10 12" key="1">
    <citation type="submission" date="2018-05" db="EMBL/GenBank/DDBJ databases">
        <title>Legionella qingyii sp.nov., whole genome shotgun sequence.</title>
        <authorList>
            <person name="Wu H."/>
            <person name="Zhu Q."/>
            <person name="Hu C."/>
        </authorList>
    </citation>
    <scope>NUCLEOTIDE SEQUENCE [LARGE SCALE GENOMIC DNA]</scope>
    <source>
        <strain evidence="10 12">HEB18</strain>
    </source>
</reference>
<feature type="transmembrane region" description="Helical" evidence="8">
    <location>
        <begin position="248"/>
        <end position="270"/>
    </location>
</feature>
<feature type="transmembrane region" description="Helical" evidence="8">
    <location>
        <begin position="208"/>
        <end position="228"/>
    </location>
</feature>
<feature type="transmembrane region" description="Helical" evidence="8">
    <location>
        <begin position="21"/>
        <end position="42"/>
    </location>
</feature>
<feature type="transmembrane region" description="Helical" evidence="8">
    <location>
        <begin position="62"/>
        <end position="82"/>
    </location>
</feature>
<evidence type="ECO:0000313" key="11">
    <source>
        <dbReference type="EMBL" id="RUR25888.1"/>
    </source>
</evidence>
<dbReference type="InterPro" id="IPR050297">
    <property type="entry name" value="LipidA_mod_glycosyltrf_83"/>
</dbReference>
<dbReference type="InterPro" id="IPR038731">
    <property type="entry name" value="RgtA/B/C-like"/>
</dbReference>
<dbReference type="Pfam" id="PF13231">
    <property type="entry name" value="PMT_2"/>
    <property type="match status" value="1"/>
</dbReference>
<evidence type="ECO:0000313" key="12">
    <source>
        <dbReference type="Proteomes" id="UP000247152"/>
    </source>
</evidence>
<feature type="transmembrane region" description="Helical" evidence="8">
    <location>
        <begin position="290"/>
        <end position="307"/>
    </location>
</feature>
<organism evidence="10 12">
    <name type="scientific">Legionella qingyii</name>
    <dbReference type="NCBI Taxonomy" id="2184757"/>
    <lineage>
        <taxon>Bacteria</taxon>
        <taxon>Pseudomonadati</taxon>
        <taxon>Pseudomonadota</taxon>
        <taxon>Gammaproteobacteria</taxon>
        <taxon>Legionellales</taxon>
        <taxon>Legionellaceae</taxon>
        <taxon>Legionella</taxon>
    </lineage>
</organism>
<evidence type="ECO:0000256" key="8">
    <source>
        <dbReference type="SAM" id="Phobius"/>
    </source>
</evidence>
<dbReference type="Proteomes" id="UP000247152">
    <property type="component" value="Unassembled WGS sequence"/>
</dbReference>
<feature type="transmembrane region" description="Helical" evidence="8">
    <location>
        <begin position="343"/>
        <end position="362"/>
    </location>
</feature>
<keyword evidence="4" id="KW-0808">Transferase</keyword>
<feature type="transmembrane region" description="Helical" evidence="8">
    <location>
        <begin position="313"/>
        <end position="331"/>
    </location>
</feature>
<feature type="domain" description="Glycosyltransferase RgtA/B/C/D-like" evidence="9">
    <location>
        <begin position="66"/>
        <end position="225"/>
    </location>
</feature>
<feature type="transmembrane region" description="Helical" evidence="8">
    <location>
        <begin position="89"/>
        <end position="105"/>
    </location>
</feature>
<evidence type="ECO:0000256" key="5">
    <source>
        <dbReference type="ARBA" id="ARBA00022692"/>
    </source>
</evidence>
<reference evidence="11 13" key="2">
    <citation type="submission" date="2018-12" db="EMBL/GenBank/DDBJ databases">
        <title>Legionella sp,whole genome shotgun sequence.</title>
        <authorList>
            <person name="Wu H."/>
        </authorList>
    </citation>
    <scope>NUCLEOTIDE SEQUENCE [LARGE SCALE GENOMIC DNA]</scope>
    <source>
        <strain evidence="11">Km489</strain>
        <strain evidence="13">km489</strain>
    </source>
</reference>
<keyword evidence="6 8" id="KW-1133">Transmembrane helix</keyword>
<evidence type="ECO:0000256" key="6">
    <source>
        <dbReference type="ARBA" id="ARBA00022989"/>
    </source>
</evidence>
<sequence>MTSILKSENIALSRHGLSQNINILLTLSIIFVSLALRILSVGSHDVFVEEAYYWNYSQHLDFGYLDHPPMVALLIKISTLIFGTNEFSIRIPALLCWGGAAFFIYKLTELIHRGSGLNAVFLLSLLPFYFIQSTLTTPDQPVLLCWAAALYYFYRVFFFDESKSWYKAGMWLGLGMLSKYTIVLLGPAVLLYLIIVPSTRYWFTRKEPYLCVLIAALLFTPVIYWNFMHEWASFAFQSVRRFKSVNHFSFHHFIGLVFLFLMPAGVMGFYRLWDKKSTTMTNIELKTIRFLQIFTLFPLLFFGVYSLNHAIKLDWIGPGLISIIPWLAILISKSKKFYKLWHIGAVFLLLCYVCVIVMITFGPSQKVSQLFFQKMISWENLTEQFHDLAKNVSYTRNTEPILVPLDAYNIGSELAFYQAKLLEHGVIQNIYPIVGRHIFDLDSLMYRYWSNSITWSGKTLILIATNPKDFKLATINTKAVVLEPPKKLWSYSQGSGKPISPYYYELVQMR</sequence>
<feature type="transmembrane region" description="Helical" evidence="8">
    <location>
        <begin position="171"/>
        <end position="196"/>
    </location>
</feature>
<dbReference type="EMBL" id="QHJG01000001">
    <property type="protein sequence ID" value="PWY57644.1"/>
    <property type="molecule type" value="Genomic_DNA"/>
</dbReference>
<keyword evidence="5 8" id="KW-0812">Transmembrane</keyword>
<keyword evidence="2" id="KW-1003">Cell membrane</keyword>
<keyword evidence="3" id="KW-0328">Glycosyltransferase</keyword>
<gene>
    <name evidence="10" type="ORF">DGG96_00685</name>
    <name evidence="11" type="ORF">ELY20_01705</name>
</gene>
<feature type="transmembrane region" description="Helical" evidence="8">
    <location>
        <begin position="111"/>
        <end position="130"/>
    </location>
</feature>
<evidence type="ECO:0000256" key="4">
    <source>
        <dbReference type="ARBA" id="ARBA00022679"/>
    </source>
</evidence>
<feature type="transmembrane region" description="Helical" evidence="8">
    <location>
        <begin position="142"/>
        <end position="159"/>
    </location>
</feature>
<keyword evidence="13" id="KW-1185">Reference proteome</keyword>
<evidence type="ECO:0000256" key="2">
    <source>
        <dbReference type="ARBA" id="ARBA00022475"/>
    </source>
</evidence>
<comment type="subcellular location">
    <subcellularLocation>
        <location evidence="1">Cell membrane</location>
        <topology evidence="1">Multi-pass membrane protein</topology>
    </subcellularLocation>
</comment>